<evidence type="ECO:0000313" key="7">
    <source>
        <dbReference type="EMBL" id="KAJ7666359.1"/>
    </source>
</evidence>
<comment type="similarity">
    <text evidence="2">Belongs to the cytochrome P450 family.</text>
</comment>
<feature type="non-terminal residue" evidence="7">
    <location>
        <position position="1"/>
    </location>
</feature>
<comment type="cofactor">
    <cofactor evidence="1">
        <name>heme</name>
        <dbReference type="ChEBI" id="CHEBI:30413"/>
    </cofactor>
</comment>
<evidence type="ECO:0000256" key="3">
    <source>
        <dbReference type="ARBA" id="ARBA00022723"/>
    </source>
</evidence>
<protein>
    <submittedName>
        <fullName evidence="7">Cytochrome P450</fullName>
    </submittedName>
</protein>
<dbReference type="Gene3D" id="1.10.630.10">
    <property type="entry name" value="Cytochrome P450"/>
    <property type="match status" value="1"/>
</dbReference>
<evidence type="ECO:0000256" key="5">
    <source>
        <dbReference type="ARBA" id="ARBA00023004"/>
    </source>
</evidence>
<keyword evidence="6" id="KW-0503">Monooxygenase</keyword>
<dbReference type="GO" id="GO:0020037">
    <property type="term" value="F:heme binding"/>
    <property type="evidence" value="ECO:0007669"/>
    <property type="project" value="InterPro"/>
</dbReference>
<dbReference type="InterPro" id="IPR036396">
    <property type="entry name" value="Cyt_P450_sf"/>
</dbReference>
<keyword evidence="3" id="KW-0479">Metal-binding</keyword>
<dbReference type="AlphaFoldDB" id="A0AAD7G8I9"/>
<dbReference type="Pfam" id="PF00067">
    <property type="entry name" value="p450"/>
    <property type="match status" value="1"/>
</dbReference>
<evidence type="ECO:0000256" key="4">
    <source>
        <dbReference type="ARBA" id="ARBA00023002"/>
    </source>
</evidence>
<evidence type="ECO:0000256" key="6">
    <source>
        <dbReference type="ARBA" id="ARBA00023033"/>
    </source>
</evidence>
<proteinExistence type="inferred from homology"/>
<keyword evidence="5" id="KW-0408">Iron</keyword>
<evidence type="ECO:0000256" key="2">
    <source>
        <dbReference type="ARBA" id="ARBA00010617"/>
    </source>
</evidence>
<gene>
    <name evidence="7" type="ORF">B0H17DRAFT_951074</name>
</gene>
<organism evidence="7 8">
    <name type="scientific">Mycena rosella</name>
    <name type="common">Pink bonnet</name>
    <name type="synonym">Agaricus rosellus</name>
    <dbReference type="NCBI Taxonomy" id="1033263"/>
    <lineage>
        <taxon>Eukaryota</taxon>
        <taxon>Fungi</taxon>
        <taxon>Dikarya</taxon>
        <taxon>Basidiomycota</taxon>
        <taxon>Agaricomycotina</taxon>
        <taxon>Agaricomycetes</taxon>
        <taxon>Agaricomycetidae</taxon>
        <taxon>Agaricales</taxon>
        <taxon>Marasmiineae</taxon>
        <taxon>Mycenaceae</taxon>
        <taxon>Mycena</taxon>
    </lineage>
</organism>
<dbReference type="Proteomes" id="UP001221757">
    <property type="component" value="Unassembled WGS sequence"/>
</dbReference>
<comment type="caution">
    <text evidence="7">The sequence shown here is derived from an EMBL/GenBank/DDBJ whole genome shotgun (WGS) entry which is preliminary data.</text>
</comment>
<dbReference type="PANTHER" id="PTHR24287:SF18">
    <property type="entry name" value="CYTOCHROME P450 MONOOXYGENASE APDE-RELATED"/>
    <property type="match status" value="1"/>
</dbReference>
<dbReference type="InterPro" id="IPR047146">
    <property type="entry name" value="Cyt_P450_E_CYP52_fungi"/>
</dbReference>
<dbReference type="SUPFAM" id="SSF48264">
    <property type="entry name" value="Cytochrome P450"/>
    <property type="match status" value="1"/>
</dbReference>
<dbReference type="GO" id="GO:0016705">
    <property type="term" value="F:oxidoreductase activity, acting on paired donors, with incorporation or reduction of molecular oxygen"/>
    <property type="evidence" value="ECO:0007669"/>
    <property type="project" value="InterPro"/>
</dbReference>
<evidence type="ECO:0000313" key="8">
    <source>
        <dbReference type="Proteomes" id="UP001221757"/>
    </source>
</evidence>
<keyword evidence="4" id="KW-0560">Oxidoreductase</keyword>
<dbReference type="EMBL" id="JARKIE010000210">
    <property type="protein sequence ID" value="KAJ7666359.1"/>
    <property type="molecule type" value="Genomic_DNA"/>
</dbReference>
<reference evidence="7" key="1">
    <citation type="submission" date="2023-03" db="EMBL/GenBank/DDBJ databases">
        <title>Massive genome expansion in bonnet fungi (Mycena s.s.) driven by repeated elements and novel gene families across ecological guilds.</title>
        <authorList>
            <consortium name="Lawrence Berkeley National Laboratory"/>
            <person name="Harder C.B."/>
            <person name="Miyauchi S."/>
            <person name="Viragh M."/>
            <person name="Kuo A."/>
            <person name="Thoen E."/>
            <person name="Andreopoulos B."/>
            <person name="Lu D."/>
            <person name="Skrede I."/>
            <person name="Drula E."/>
            <person name="Henrissat B."/>
            <person name="Morin E."/>
            <person name="Kohler A."/>
            <person name="Barry K."/>
            <person name="LaButti K."/>
            <person name="Morin E."/>
            <person name="Salamov A."/>
            <person name="Lipzen A."/>
            <person name="Mereny Z."/>
            <person name="Hegedus B."/>
            <person name="Baldrian P."/>
            <person name="Stursova M."/>
            <person name="Weitz H."/>
            <person name="Taylor A."/>
            <person name="Grigoriev I.V."/>
            <person name="Nagy L.G."/>
            <person name="Martin F."/>
            <person name="Kauserud H."/>
        </authorList>
    </citation>
    <scope>NUCLEOTIDE SEQUENCE</scope>
    <source>
        <strain evidence="7">CBHHK067</strain>
    </source>
</reference>
<evidence type="ECO:0000256" key="1">
    <source>
        <dbReference type="ARBA" id="ARBA00001971"/>
    </source>
</evidence>
<sequence length="105" mass="11526">IKQEVLRKYPAAPLLDRVAVQDTLIPVTESIGTSGGARITQIPVRKGQIVTVAIASYQRLESLWGVDAHKFRPSRWIEETVPQKDTVGPYTNLLAFLGGPRTCLG</sequence>
<dbReference type="GO" id="GO:0004497">
    <property type="term" value="F:monooxygenase activity"/>
    <property type="evidence" value="ECO:0007669"/>
    <property type="project" value="UniProtKB-KW"/>
</dbReference>
<keyword evidence="8" id="KW-1185">Reference proteome</keyword>
<dbReference type="InterPro" id="IPR001128">
    <property type="entry name" value="Cyt_P450"/>
</dbReference>
<accession>A0AAD7G8I9</accession>
<dbReference type="PANTHER" id="PTHR24287">
    <property type="entry name" value="P450, PUTATIVE (EUROFUNG)-RELATED"/>
    <property type="match status" value="1"/>
</dbReference>
<name>A0AAD7G8I9_MYCRO</name>
<dbReference type="GO" id="GO:0005506">
    <property type="term" value="F:iron ion binding"/>
    <property type="evidence" value="ECO:0007669"/>
    <property type="project" value="InterPro"/>
</dbReference>